<evidence type="ECO:0008006" key="3">
    <source>
        <dbReference type="Google" id="ProtNLM"/>
    </source>
</evidence>
<keyword evidence="2" id="KW-1185">Reference proteome</keyword>
<evidence type="ECO:0000313" key="2">
    <source>
        <dbReference type="Proteomes" id="UP000243507"/>
    </source>
</evidence>
<reference evidence="1 2" key="1">
    <citation type="submission" date="2017-09" db="EMBL/GenBank/DDBJ databases">
        <title>A multilocus sequence analysis scheme for characterization of bacteria in the genus Thioclava.</title>
        <authorList>
            <person name="Liu Y."/>
            <person name="Shao Z."/>
        </authorList>
    </citation>
    <scope>NUCLEOTIDE SEQUENCE [LARGE SCALE GENOMIC DNA]</scope>
    <source>
        <strain evidence="1 2">CAU 1312</strain>
    </source>
</reference>
<accession>A0A2A4CPJ2</accession>
<sequence length="145" mass="16432">MEPYVAKFLSAHGFNTAPAKTKEGLGKATAYPDLFVERDGVPIYVEVKSYAAENHSTTQRSFYFSPSDDPKVSCDAHHLVVGFEIYDRGVNGKKDDRARDLRDYVPMGFTIADLYGMSCDMKAEFNSDNRRMYEEDRILANVRVN</sequence>
<comment type="caution">
    <text evidence="1">The sequence shown here is derived from an EMBL/GenBank/DDBJ whole genome shotgun (WGS) entry which is preliminary data.</text>
</comment>
<protein>
    <recommendedName>
        <fullName evidence="3">Protein NO VEIN C-terminal domain-containing protein</fullName>
    </recommendedName>
</protein>
<name>A0A2A4CPJ2_9RHOB</name>
<proteinExistence type="predicted"/>
<evidence type="ECO:0000313" key="1">
    <source>
        <dbReference type="EMBL" id="PCD76230.1"/>
    </source>
</evidence>
<dbReference type="EMBL" id="NTJD01000007">
    <property type="protein sequence ID" value="PCD76230.1"/>
    <property type="molecule type" value="Genomic_DNA"/>
</dbReference>
<dbReference type="AlphaFoldDB" id="A0A2A4CPJ2"/>
<gene>
    <name evidence="1" type="ORF">CLN94_10420</name>
</gene>
<dbReference type="Proteomes" id="UP000243507">
    <property type="component" value="Unassembled WGS sequence"/>
</dbReference>
<organism evidence="1 2">
    <name type="scientific">Pseudothioclava arenosa</name>
    <dbReference type="NCBI Taxonomy" id="1795308"/>
    <lineage>
        <taxon>Bacteria</taxon>
        <taxon>Pseudomonadati</taxon>
        <taxon>Pseudomonadota</taxon>
        <taxon>Alphaproteobacteria</taxon>
        <taxon>Rhodobacterales</taxon>
        <taxon>Paracoccaceae</taxon>
        <taxon>Pseudothioclava</taxon>
    </lineage>
</organism>